<protein>
    <submittedName>
        <fullName evidence="1">Uncharacterized protein</fullName>
    </submittedName>
</protein>
<sequence>MEPNSISGVLGVWAMKLPSWCPSMMVALWCFTTSGCKELLAAPLSASVTFGSATSHDRFLACGGVVTLTHTTPLICMANPNNIICQFTEDAFATEDRLYCKRPALLLCGNNATWQTWAQSSKQAVNSALLQHPLPNPASHLRPDPQIIWQLVNTDQQYSYSYVLVGVSSVTHTVEVYGSHWRYPLFMKQEGIRKQENICEGKKDIDAQIDAPSLINLALETVLLKLHAFGSTFSWRNHKFIAIERSSLCAKGKGKAEPLFADSVESNTNLTDSPFTSADPPFDDPLFDAEFVLDTSSAAAAPSLQSTHLISLQQLPPLVPLSSTLMNVQ</sequence>
<accession>A0A9P6ZWK0</accession>
<organism evidence="1 2">
    <name type="scientific">Suillus placidus</name>
    <dbReference type="NCBI Taxonomy" id="48579"/>
    <lineage>
        <taxon>Eukaryota</taxon>
        <taxon>Fungi</taxon>
        <taxon>Dikarya</taxon>
        <taxon>Basidiomycota</taxon>
        <taxon>Agaricomycotina</taxon>
        <taxon>Agaricomycetes</taxon>
        <taxon>Agaricomycetidae</taxon>
        <taxon>Boletales</taxon>
        <taxon>Suillineae</taxon>
        <taxon>Suillaceae</taxon>
        <taxon>Suillus</taxon>
    </lineage>
</organism>
<dbReference type="Proteomes" id="UP000714275">
    <property type="component" value="Unassembled WGS sequence"/>
</dbReference>
<evidence type="ECO:0000313" key="1">
    <source>
        <dbReference type="EMBL" id="KAG1777876.1"/>
    </source>
</evidence>
<gene>
    <name evidence="1" type="ORF">EV702DRAFT_1044910</name>
</gene>
<comment type="caution">
    <text evidence="1">The sequence shown here is derived from an EMBL/GenBank/DDBJ whole genome shotgun (WGS) entry which is preliminary data.</text>
</comment>
<evidence type="ECO:0000313" key="2">
    <source>
        <dbReference type="Proteomes" id="UP000714275"/>
    </source>
</evidence>
<reference evidence="1" key="1">
    <citation type="journal article" date="2020" name="New Phytol.">
        <title>Comparative genomics reveals dynamic genome evolution in host specialist ectomycorrhizal fungi.</title>
        <authorList>
            <person name="Lofgren L.A."/>
            <person name="Nguyen N.H."/>
            <person name="Vilgalys R."/>
            <person name="Ruytinx J."/>
            <person name="Liao H.L."/>
            <person name="Branco S."/>
            <person name="Kuo A."/>
            <person name="LaButti K."/>
            <person name="Lipzen A."/>
            <person name="Andreopoulos W."/>
            <person name="Pangilinan J."/>
            <person name="Riley R."/>
            <person name="Hundley H."/>
            <person name="Na H."/>
            <person name="Barry K."/>
            <person name="Grigoriev I.V."/>
            <person name="Stajich J.E."/>
            <person name="Kennedy P.G."/>
        </authorList>
    </citation>
    <scope>NUCLEOTIDE SEQUENCE</scope>
    <source>
        <strain evidence="1">DOB743</strain>
    </source>
</reference>
<keyword evidence="2" id="KW-1185">Reference proteome</keyword>
<dbReference type="AlphaFoldDB" id="A0A9P6ZWK0"/>
<proteinExistence type="predicted"/>
<dbReference type="EMBL" id="JABBWD010000018">
    <property type="protein sequence ID" value="KAG1777876.1"/>
    <property type="molecule type" value="Genomic_DNA"/>
</dbReference>
<name>A0A9P6ZWK0_9AGAM</name>